<dbReference type="AlphaFoldDB" id="A0A5M3MKC6"/>
<keyword evidence="11" id="KW-1185">Reference proteome</keyword>
<sequence length="551" mass="60458">MPSSQSSGDKEASSQVSNLPEDTAQHPVNRSEFQYNASLDGVKRGLGRQHIQMIALAGVIGTGLFLGLGEILALCGPLGALIVYAHVSSVVYATLTSVGELCAFAPISGTLIHYAARWVDPALGFAMGWVNAAFLNYYYFTSTAIATEVTAFSVFVSFWDANPDHTGIYVAVMIVLLIFINLFGLKIFGHSEIFFAFLKIFLIVGLIIAGLVVTCGGGPDHETIGFRYWRDPGPFVSFLEPGGRGRWVGMLVAIVPAAFSLSGAELIAITIAEAKNPRKNIVLSMRTVLFRLIFFYLFAVLIVGMLVPSNDPRLFQRTGTAGISPFVLAFNRAGIKVLPSIINAILLTCVFSAGNTFLYAASRILYGLSLQGQSPRIFSTCTKGGTPWVAVLTTGLFSLLAFLNVKNNSGVVFTWFISLATMGGLFGWLSINITYIRYHFGLKKQGIKPEGIYRSWMQPYSAIWAIFWIIFYILVSGVSTFWQFQASSFVAAYINIPIFLCLYTGYKIIFRTKIQPLADLDFVSNIPTLEETEDDPYPTKKTLAENIKEMI</sequence>
<dbReference type="EMBL" id="JH711580">
    <property type="protein sequence ID" value="EIW79688.1"/>
    <property type="molecule type" value="Genomic_DNA"/>
</dbReference>
<feature type="region of interest" description="Disordered" evidence="7">
    <location>
        <begin position="1"/>
        <end position="23"/>
    </location>
</feature>
<dbReference type="PANTHER" id="PTHR43341:SF1">
    <property type="entry name" value="GENERAL AMINO-ACID PERMEASE GAP1"/>
    <property type="match status" value="1"/>
</dbReference>
<evidence type="ECO:0000256" key="6">
    <source>
        <dbReference type="ARBA" id="ARBA00023136"/>
    </source>
</evidence>
<evidence type="ECO:0000256" key="1">
    <source>
        <dbReference type="ARBA" id="ARBA00004141"/>
    </source>
</evidence>
<dbReference type="FunFam" id="1.20.1740.10:FF:000001">
    <property type="entry name" value="Amino acid permease"/>
    <property type="match status" value="1"/>
</dbReference>
<feature type="transmembrane region" description="Helical" evidence="8">
    <location>
        <begin position="488"/>
        <end position="506"/>
    </location>
</feature>
<feature type="transmembrane region" description="Helical" evidence="8">
    <location>
        <begin position="247"/>
        <end position="268"/>
    </location>
</feature>
<evidence type="ECO:0000259" key="9">
    <source>
        <dbReference type="Pfam" id="PF00324"/>
    </source>
</evidence>
<feature type="transmembrane region" description="Helical" evidence="8">
    <location>
        <begin position="387"/>
        <end position="405"/>
    </location>
</feature>
<name>A0A5M3MKC6_CONPW</name>
<keyword evidence="4" id="KW-0029">Amino-acid transport</keyword>
<dbReference type="GeneID" id="19201999"/>
<evidence type="ECO:0000256" key="8">
    <source>
        <dbReference type="SAM" id="Phobius"/>
    </source>
</evidence>
<comment type="caution">
    <text evidence="10">The sequence shown here is derived from an EMBL/GenBank/DDBJ whole genome shotgun (WGS) entry which is preliminary data.</text>
</comment>
<comment type="subcellular location">
    <subcellularLocation>
        <location evidence="1">Membrane</location>
        <topology evidence="1">Multi-pass membrane protein</topology>
    </subcellularLocation>
</comment>
<keyword evidence="3 8" id="KW-0812">Transmembrane</keyword>
<evidence type="ECO:0000256" key="4">
    <source>
        <dbReference type="ARBA" id="ARBA00022970"/>
    </source>
</evidence>
<dbReference type="OMA" id="QWEASPW"/>
<keyword evidence="2" id="KW-0813">Transport</keyword>
<keyword evidence="5 8" id="KW-1133">Transmembrane helix</keyword>
<keyword evidence="6 8" id="KW-0472">Membrane</keyword>
<feature type="transmembrane region" description="Helical" evidence="8">
    <location>
        <begin position="341"/>
        <end position="366"/>
    </location>
</feature>
<dbReference type="Proteomes" id="UP000053558">
    <property type="component" value="Unassembled WGS sequence"/>
</dbReference>
<dbReference type="PIRSF" id="PIRSF006060">
    <property type="entry name" value="AA_transporter"/>
    <property type="match status" value="1"/>
</dbReference>
<reference evidence="11" key="1">
    <citation type="journal article" date="2012" name="Science">
        <title>The Paleozoic origin of enzymatic lignin decomposition reconstructed from 31 fungal genomes.</title>
        <authorList>
            <person name="Floudas D."/>
            <person name="Binder M."/>
            <person name="Riley R."/>
            <person name="Barry K."/>
            <person name="Blanchette R.A."/>
            <person name="Henrissat B."/>
            <person name="Martinez A.T."/>
            <person name="Otillar R."/>
            <person name="Spatafora J.W."/>
            <person name="Yadav J.S."/>
            <person name="Aerts A."/>
            <person name="Benoit I."/>
            <person name="Boyd A."/>
            <person name="Carlson A."/>
            <person name="Copeland A."/>
            <person name="Coutinho P.M."/>
            <person name="de Vries R.P."/>
            <person name="Ferreira P."/>
            <person name="Findley K."/>
            <person name="Foster B."/>
            <person name="Gaskell J."/>
            <person name="Glotzer D."/>
            <person name="Gorecki P."/>
            <person name="Heitman J."/>
            <person name="Hesse C."/>
            <person name="Hori C."/>
            <person name="Igarashi K."/>
            <person name="Jurgens J.A."/>
            <person name="Kallen N."/>
            <person name="Kersten P."/>
            <person name="Kohler A."/>
            <person name="Kuees U."/>
            <person name="Kumar T.K.A."/>
            <person name="Kuo A."/>
            <person name="LaButti K."/>
            <person name="Larrondo L.F."/>
            <person name="Lindquist E."/>
            <person name="Ling A."/>
            <person name="Lombard V."/>
            <person name="Lucas S."/>
            <person name="Lundell T."/>
            <person name="Martin R."/>
            <person name="McLaughlin D.J."/>
            <person name="Morgenstern I."/>
            <person name="Morin E."/>
            <person name="Murat C."/>
            <person name="Nagy L.G."/>
            <person name="Nolan M."/>
            <person name="Ohm R.A."/>
            <person name="Patyshakuliyeva A."/>
            <person name="Rokas A."/>
            <person name="Ruiz-Duenas F.J."/>
            <person name="Sabat G."/>
            <person name="Salamov A."/>
            <person name="Samejima M."/>
            <person name="Schmutz J."/>
            <person name="Slot J.C."/>
            <person name="St John F."/>
            <person name="Stenlid J."/>
            <person name="Sun H."/>
            <person name="Sun S."/>
            <person name="Syed K."/>
            <person name="Tsang A."/>
            <person name="Wiebenga A."/>
            <person name="Young D."/>
            <person name="Pisabarro A."/>
            <person name="Eastwood D.C."/>
            <person name="Martin F."/>
            <person name="Cullen D."/>
            <person name="Grigoriev I.V."/>
            <person name="Hibbett D.S."/>
        </authorList>
    </citation>
    <scope>NUCLEOTIDE SEQUENCE [LARGE SCALE GENOMIC DNA]</scope>
    <source>
        <strain evidence="11">RWD-64-598 SS2</strain>
    </source>
</reference>
<gene>
    <name evidence="10" type="ORF">CONPUDRAFT_144888</name>
</gene>
<feature type="transmembrane region" description="Helical" evidence="8">
    <location>
        <begin position="90"/>
        <end position="116"/>
    </location>
</feature>
<feature type="domain" description="Amino acid permease/ SLC12A" evidence="9">
    <location>
        <begin position="50"/>
        <end position="515"/>
    </location>
</feature>
<dbReference type="GO" id="GO:0015171">
    <property type="term" value="F:amino acid transmembrane transporter activity"/>
    <property type="evidence" value="ECO:0007669"/>
    <property type="project" value="TreeGrafter"/>
</dbReference>
<evidence type="ECO:0000256" key="2">
    <source>
        <dbReference type="ARBA" id="ARBA00022448"/>
    </source>
</evidence>
<protein>
    <submittedName>
        <fullName evidence="10">General amino acid permease 1</fullName>
    </submittedName>
</protein>
<dbReference type="GO" id="GO:0016020">
    <property type="term" value="C:membrane"/>
    <property type="evidence" value="ECO:0007669"/>
    <property type="project" value="UniProtKB-SubCell"/>
</dbReference>
<dbReference type="KEGG" id="cput:CONPUDRAFT_144888"/>
<evidence type="ECO:0000256" key="7">
    <source>
        <dbReference type="SAM" id="MobiDB-lite"/>
    </source>
</evidence>
<proteinExistence type="predicted"/>
<dbReference type="InterPro" id="IPR004841">
    <property type="entry name" value="AA-permease/SLC12A_dom"/>
</dbReference>
<evidence type="ECO:0000256" key="3">
    <source>
        <dbReference type="ARBA" id="ARBA00022692"/>
    </source>
</evidence>
<feature type="transmembrane region" description="Helical" evidence="8">
    <location>
        <begin position="288"/>
        <end position="307"/>
    </location>
</feature>
<dbReference type="OrthoDB" id="10062876at2759"/>
<dbReference type="Gene3D" id="1.20.1740.10">
    <property type="entry name" value="Amino acid/polyamine transporter I"/>
    <property type="match status" value="1"/>
</dbReference>
<feature type="transmembrane region" description="Helical" evidence="8">
    <location>
        <begin position="168"/>
        <end position="188"/>
    </location>
</feature>
<organism evidence="10 11">
    <name type="scientific">Coniophora puteana (strain RWD-64-598)</name>
    <name type="common">Brown rot fungus</name>
    <dbReference type="NCBI Taxonomy" id="741705"/>
    <lineage>
        <taxon>Eukaryota</taxon>
        <taxon>Fungi</taxon>
        <taxon>Dikarya</taxon>
        <taxon>Basidiomycota</taxon>
        <taxon>Agaricomycotina</taxon>
        <taxon>Agaricomycetes</taxon>
        <taxon>Agaricomycetidae</taxon>
        <taxon>Boletales</taxon>
        <taxon>Coniophorineae</taxon>
        <taxon>Coniophoraceae</taxon>
        <taxon>Coniophora</taxon>
    </lineage>
</organism>
<dbReference type="InterPro" id="IPR050524">
    <property type="entry name" value="APC_YAT"/>
</dbReference>
<evidence type="ECO:0000256" key="5">
    <source>
        <dbReference type="ARBA" id="ARBA00022989"/>
    </source>
</evidence>
<feature type="transmembrane region" description="Helical" evidence="8">
    <location>
        <begin position="411"/>
        <end position="438"/>
    </location>
</feature>
<feature type="transmembrane region" description="Helical" evidence="8">
    <location>
        <begin position="459"/>
        <end position="482"/>
    </location>
</feature>
<dbReference type="PANTHER" id="PTHR43341">
    <property type="entry name" value="AMINO ACID PERMEASE"/>
    <property type="match status" value="1"/>
</dbReference>
<evidence type="ECO:0000313" key="11">
    <source>
        <dbReference type="Proteomes" id="UP000053558"/>
    </source>
</evidence>
<dbReference type="RefSeq" id="XP_007770060.1">
    <property type="nucleotide sequence ID" value="XM_007771870.1"/>
</dbReference>
<dbReference type="Pfam" id="PF00324">
    <property type="entry name" value="AA_permease"/>
    <property type="match status" value="1"/>
</dbReference>
<accession>A0A5M3MKC6</accession>
<evidence type="ECO:0000313" key="10">
    <source>
        <dbReference type="EMBL" id="EIW79688.1"/>
    </source>
</evidence>
<feature type="transmembrane region" description="Helical" evidence="8">
    <location>
        <begin position="53"/>
        <end position="84"/>
    </location>
</feature>
<feature type="transmembrane region" description="Helical" evidence="8">
    <location>
        <begin position="200"/>
        <end position="219"/>
    </location>
</feature>